<feature type="domain" description="Methanolan biosynthesis EpsI" evidence="2">
    <location>
        <begin position="34"/>
        <end position="148"/>
    </location>
</feature>
<dbReference type="RefSeq" id="WP_081471944.1">
    <property type="nucleotide sequence ID" value="NZ_CP025958.1"/>
</dbReference>
<evidence type="ECO:0000313" key="4">
    <source>
        <dbReference type="Proteomes" id="UP000245802"/>
    </source>
</evidence>
<name>A0A2Z3H2C9_9BACT</name>
<reference evidence="3 4" key="1">
    <citation type="submission" date="2018-01" db="EMBL/GenBank/DDBJ databases">
        <title>G. obscuriglobus.</title>
        <authorList>
            <person name="Franke J."/>
            <person name="Blomberg W."/>
            <person name="Selmecki A."/>
        </authorList>
    </citation>
    <scope>NUCLEOTIDE SEQUENCE [LARGE SCALE GENOMIC DNA]</scope>
    <source>
        <strain evidence="3 4">DSM 5831</strain>
    </source>
</reference>
<dbReference type="InterPro" id="IPR014263">
    <property type="entry name" value="Methanolan_biosynth_EpsI"/>
</dbReference>
<evidence type="ECO:0000313" key="3">
    <source>
        <dbReference type="EMBL" id="AWM40183.1"/>
    </source>
</evidence>
<organism evidence="3 4">
    <name type="scientific">Gemmata obscuriglobus</name>
    <dbReference type="NCBI Taxonomy" id="114"/>
    <lineage>
        <taxon>Bacteria</taxon>
        <taxon>Pseudomonadati</taxon>
        <taxon>Planctomycetota</taxon>
        <taxon>Planctomycetia</taxon>
        <taxon>Gemmatales</taxon>
        <taxon>Gemmataceae</taxon>
        <taxon>Gemmata</taxon>
    </lineage>
</organism>
<dbReference type="Proteomes" id="UP000245802">
    <property type="component" value="Chromosome"/>
</dbReference>
<keyword evidence="4" id="KW-1185">Reference proteome</keyword>
<protein>
    <submittedName>
        <fullName evidence="3">Exosortase-associated EpsI family protein</fullName>
    </submittedName>
</protein>
<keyword evidence="1" id="KW-0472">Membrane</keyword>
<gene>
    <name evidence="3" type="ORF">C1280_26390</name>
</gene>
<dbReference type="OrthoDB" id="288208at2"/>
<feature type="transmembrane region" description="Helical" evidence="1">
    <location>
        <begin position="23"/>
        <end position="43"/>
    </location>
</feature>
<keyword evidence="1" id="KW-0812">Transmembrane</keyword>
<keyword evidence="1" id="KW-1133">Transmembrane helix</keyword>
<dbReference type="AlphaFoldDB" id="A0A2Z3H2C9"/>
<dbReference type="KEGG" id="gog:C1280_26390"/>
<dbReference type="Pfam" id="PF11984">
    <property type="entry name" value="DUF3485"/>
    <property type="match status" value="1"/>
</dbReference>
<proteinExistence type="predicted"/>
<sequence length="238" mass="25561">MSIPPASPFYPQTQRRPRREWPLWARGAVIGLAVVGLGAAAYLEGSRSGRWGAPAERKAAAAKLTGVPRAFGAWTSQDIPLDEKVVRVAEADGYVQRNYRNGKTGADVTVLLLCGPSGPIGAHTPEYCYAGNGYAVAGAPEKRTVAVGATGASYWSARFERQSPPGDPLRVCWMWGTDGDWEAADNPRLGLKTAMYKLYVVRGEPVAPRDGATDPVHEFLTEFLPEVKKALGVPPALN</sequence>
<dbReference type="EMBL" id="CP025958">
    <property type="protein sequence ID" value="AWM40183.1"/>
    <property type="molecule type" value="Genomic_DNA"/>
</dbReference>
<evidence type="ECO:0000259" key="2">
    <source>
        <dbReference type="Pfam" id="PF11984"/>
    </source>
</evidence>
<evidence type="ECO:0000256" key="1">
    <source>
        <dbReference type="SAM" id="Phobius"/>
    </source>
</evidence>
<accession>A0A2Z3H2C9</accession>